<evidence type="ECO:0000256" key="4">
    <source>
        <dbReference type="ARBA" id="ARBA00022679"/>
    </source>
</evidence>
<comment type="catalytic activity">
    <reaction evidence="9 11">
        <text>dTMP + ATP = dTDP + ADP</text>
        <dbReference type="Rhea" id="RHEA:13517"/>
        <dbReference type="ChEBI" id="CHEBI:30616"/>
        <dbReference type="ChEBI" id="CHEBI:58369"/>
        <dbReference type="ChEBI" id="CHEBI:63528"/>
        <dbReference type="ChEBI" id="CHEBI:456216"/>
        <dbReference type="EC" id="2.7.4.9"/>
    </reaction>
</comment>
<dbReference type="PANTHER" id="PTHR10344">
    <property type="entry name" value="THYMIDYLATE KINASE"/>
    <property type="match status" value="1"/>
</dbReference>
<evidence type="ECO:0000256" key="13">
    <source>
        <dbReference type="SAM" id="Phobius"/>
    </source>
</evidence>
<evidence type="ECO:0000256" key="1">
    <source>
        <dbReference type="ARBA" id="ARBA00009776"/>
    </source>
</evidence>
<dbReference type="SUPFAM" id="SSF52540">
    <property type="entry name" value="P-loop containing nucleoside triphosphate hydrolases"/>
    <property type="match status" value="1"/>
</dbReference>
<dbReference type="EC" id="2.7.4.9" evidence="2 11"/>
<dbReference type="Pfam" id="PF02223">
    <property type="entry name" value="Thymidylate_kin"/>
    <property type="match status" value="1"/>
</dbReference>
<dbReference type="RefSeq" id="WP_179424621.1">
    <property type="nucleotide sequence ID" value="NZ_JACBZP010000001.1"/>
</dbReference>
<evidence type="ECO:0000313" key="15">
    <source>
        <dbReference type="EMBL" id="NYI65712.1"/>
    </source>
</evidence>
<evidence type="ECO:0000256" key="7">
    <source>
        <dbReference type="ARBA" id="ARBA00022777"/>
    </source>
</evidence>
<feature type="compositionally biased region" description="Basic and acidic residues" evidence="12">
    <location>
        <begin position="638"/>
        <end position="649"/>
    </location>
</feature>
<dbReference type="Proteomes" id="UP000539111">
    <property type="component" value="Unassembled WGS sequence"/>
</dbReference>
<name>A0A7Z0D155_9MICO</name>
<feature type="transmembrane region" description="Helical" evidence="13">
    <location>
        <begin position="21"/>
        <end position="42"/>
    </location>
</feature>
<feature type="transmembrane region" description="Helical" evidence="13">
    <location>
        <begin position="287"/>
        <end position="304"/>
    </location>
</feature>
<dbReference type="InterPro" id="IPR018095">
    <property type="entry name" value="Thymidylate_kin_CS"/>
</dbReference>
<dbReference type="GO" id="GO:0006227">
    <property type="term" value="P:dUDP biosynthetic process"/>
    <property type="evidence" value="ECO:0007669"/>
    <property type="project" value="TreeGrafter"/>
</dbReference>
<accession>A0A7Z0D155</accession>
<dbReference type="Gene3D" id="3.40.50.300">
    <property type="entry name" value="P-loop containing nucleotide triphosphate hydrolases"/>
    <property type="match status" value="1"/>
</dbReference>
<keyword evidence="13" id="KW-0472">Membrane</keyword>
<dbReference type="GO" id="GO:0004798">
    <property type="term" value="F:dTMP kinase activity"/>
    <property type="evidence" value="ECO:0007669"/>
    <property type="project" value="UniProtKB-UniRule"/>
</dbReference>
<evidence type="ECO:0000259" key="14">
    <source>
        <dbReference type="Pfam" id="PF02223"/>
    </source>
</evidence>
<feature type="transmembrane region" description="Helical" evidence="13">
    <location>
        <begin position="54"/>
        <end position="74"/>
    </location>
</feature>
<comment type="function">
    <text evidence="10 11">Phosphorylation of dTMP to form dTDP in both de novo and salvage pathways of dTTP synthesis.</text>
</comment>
<evidence type="ECO:0000313" key="16">
    <source>
        <dbReference type="Proteomes" id="UP000539111"/>
    </source>
</evidence>
<feature type="transmembrane region" description="Helical" evidence="13">
    <location>
        <begin position="108"/>
        <end position="125"/>
    </location>
</feature>
<dbReference type="PROSITE" id="PS01331">
    <property type="entry name" value="THYMIDYLATE_KINASE"/>
    <property type="match status" value="1"/>
</dbReference>
<evidence type="ECO:0000256" key="8">
    <source>
        <dbReference type="ARBA" id="ARBA00022840"/>
    </source>
</evidence>
<sequence length="725" mass="75028">MKPTNATSDPSGAGGVSGTAGMLLAGGGWLALMVLAALAYRFGHAGGGFRAANLSLAVVLAIAALPWLVPRVTLRKAVQRIEMRRAVAGAAIIAGLAVTATSVVQHVWWIAVAALLLGVYGRIVVAGRRGRRLRPAMASAGLYVIGTLAAQLVGGVAAGADALTWLAPVSAILMIAGGVCAFAARWQLSADKFGMTQGGKTTPIWAVAATVALVGAAVVSSQVESGAGGQAGVAFTVLLALCGIALGLTTSARVMPGLSRPRLIALCLISAGVMVIGIGVVTEVTAVAALSGLIGWLGGTAAAAQDAERQPGTRSVACAGVGGGLALLVAAGGMSGRAEVSSHVSWTIGPTDGALLVLGVLGVVTGIVALLVLDDRRLRGIGTEIAAAWKPAGRTVAAATDSGRHDDGDASDGHRSGRGLFIALEGGDGAGKSTQAAAIAAWLEERHGVGVVVTREPGGTETGVKLRDVLLSDGGVPPRAEALLFAADRGHHVDTLIRPALRAGRAVITDRYMDSSIAYQGAGRDSDSEMIADLSRWATAGLLADVTVVLDVDPVEAARRRGDRGPQDHLEKEPAEFHRRVRQRFLDLAAADPDRYVVVDASGDPADVTATIVEALTPFVAAADLDRGEPLAEPVGPVERESPDDDRTRAVPVEPESPDDDRTRAVPVEPESPDDDRTRVIREPVHVESEPIKPEHADYLERLRSQAEAERRARERLRRQREENR</sequence>
<dbReference type="GO" id="GO:0006235">
    <property type="term" value="P:dTTP biosynthetic process"/>
    <property type="evidence" value="ECO:0007669"/>
    <property type="project" value="UniProtKB-UniRule"/>
</dbReference>
<keyword evidence="13" id="KW-0812">Transmembrane</keyword>
<feature type="transmembrane region" description="Helical" evidence="13">
    <location>
        <begin position="316"/>
        <end position="334"/>
    </location>
</feature>
<feature type="compositionally biased region" description="Basic and acidic residues" evidence="12">
    <location>
        <begin position="675"/>
        <end position="713"/>
    </location>
</feature>
<evidence type="ECO:0000256" key="6">
    <source>
        <dbReference type="ARBA" id="ARBA00022741"/>
    </source>
</evidence>
<evidence type="ECO:0000256" key="5">
    <source>
        <dbReference type="ARBA" id="ARBA00022727"/>
    </source>
</evidence>
<organism evidence="15 16">
    <name type="scientific">Spelaeicoccus albus</name>
    <dbReference type="NCBI Taxonomy" id="1280376"/>
    <lineage>
        <taxon>Bacteria</taxon>
        <taxon>Bacillati</taxon>
        <taxon>Actinomycetota</taxon>
        <taxon>Actinomycetes</taxon>
        <taxon>Micrococcales</taxon>
        <taxon>Brevibacteriaceae</taxon>
        <taxon>Spelaeicoccus</taxon>
    </lineage>
</organism>
<evidence type="ECO:0000256" key="3">
    <source>
        <dbReference type="ARBA" id="ARBA00017144"/>
    </source>
</evidence>
<dbReference type="AlphaFoldDB" id="A0A7Z0D155"/>
<dbReference type="PANTHER" id="PTHR10344:SF4">
    <property type="entry name" value="UMP-CMP KINASE 2, MITOCHONDRIAL"/>
    <property type="match status" value="1"/>
</dbReference>
<evidence type="ECO:0000256" key="12">
    <source>
        <dbReference type="SAM" id="MobiDB-lite"/>
    </source>
</evidence>
<keyword evidence="8 11" id="KW-0067">ATP-binding</keyword>
<proteinExistence type="inferred from homology"/>
<evidence type="ECO:0000256" key="10">
    <source>
        <dbReference type="ARBA" id="ARBA00057735"/>
    </source>
</evidence>
<dbReference type="FunFam" id="3.40.50.300:FF:000225">
    <property type="entry name" value="Thymidylate kinase"/>
    <property type="match status" value="1"/>
</dbReference>
<feature type="transmembrane region" description="Helical" evidence="13">
    <location>
        <begin position="263"/>
        <end position="281"/>
    </location>
</feature>
<comment type="caution">
    <text evidence="15">The sequence shown here is derived from an EMBL/GenBank/DDBJ whole genome shotgun (WGS) entry which is preliminary data.</text>
</comment>
<dbReference type="InterPro" id="IPR039430">
    <property type="entry name" value="Thymidylate_kin-like_dom"/>
</dbReference>
<feature type="transmembrane region" description="Helical" evidence="13">
    <location>
        <begin position="204"/>
        <end position="223"/>
    </location>
</feature>
<feature type="transmembrane region" description="Helical" evidence="13">
    <location>
        <begin position="354"/>
        <end position="373"/>
    </location>
</feature>
<dbReference type="GO" id="GO:0006233">
    <property type="term" value="P:dTDP biosynthetic process"/>
    <property type="evidence" value="ECO:0007669"/>
    <property type="project" value="InterPro"/>
</dbReference>
<keyword evidence="6 11" id="KW-0547">Nucleotide-binding</keyword>
<keyword evidence="4 11" id="KW-0808">Transferase</keyword>
<keyword evidence="7 11" id="KW-0418">Kinase</keyword>
<gene>
    <name evidence="11" type="primary">tmk</name>
    <name evidence="15" type="ORF">BJY26_000018</name>
</gene>
<dbReference type="EMBL" id="JACBZP010000001">
    <property type="protein sequence ID" value="NYI65712.1"/>
    <property type="molecule type" value="Genomic_DNA"/>
</dbReference>
<reference evidence="15 16" key="1">
    <citation type="submission" date="2020-07" db="EMBL/GenBank/DDBJ databases">
        <title>Sequencing the genomes of 1000 actinobacteria strains.</title>
        <authorList>
            <person name="Klenk H.-P."/>
        </authorList>
    </citation>
    <scope>NUCLEOTIDE SEQUENCE [LARGE SCALE GENOMIC DNA]</scope>
    <source>
        <strain evidence="15 16">DSM 26341</strain>
    </source>
</reference>
<comment type="similarity">
    <text evidence="1 11">Belongs to the thymidylate kinase family.</text>
</comment>
<evidence type="ECO:0000256" key="11">
    <source>
        <dbReference type="HAMAP-Rule" id="MF_00165"/>
    </source>
</evidence>
<evidence type="ECO:0000256" key="2">
    <source>
        <dbReference type="ARBA" id="ARBA00012980"/>
    </source>
</evidence>
<feature type="transmembrane region" description="Helical" evidence="13">
    <location>
        <begin position="86"/>
        <end position="102"/>
    </location>
</feature>
<keyword evidence="13" id="KW-1133">Transmembrane helix</keyword>
<dbReference type="InterPro" id="IPR018094">
    <property type="entry name" value="Thymidylate_kinase"/>
</dbReference>
<dbReference type="InterPro" id="IPR027417">
    <property type="entry name" value="P-loop_NTPase"/>
</dbReference>
<keyword evidence="16" id="KW-1185">Reference proteome</keyword>
<dbReference type="GO" id="GO:0005524">
    <property type="term" value="F:ATP binding"/>
    <property type="evidence" value="ECO:0007669"/>
    <property type="project" value="UniProtKB-UniRule"/>
</dbReference>
<protein>
    <recommendedName>
        <fullName evidence="3 11">Thymidylate kinase</fullName>
        <ecNumber evidence="2 11">2.7.4.9</ecNumber>
    </recommendedName>
    <alternativeName>
        <fullName evidence="11">dTMP kinase</fullName>
    </alternativeName>
</protein>
<feature type="transmembrane region" description="Helical" evidence="13">
    <location>
        <begin position="165"/>
        <end position="184"/>
    </location>
</feature>
<dbReference type="CDD" id="cd01672">
    <property type="entry name" value="TMPK"/>
    <property type="match status" value="1"/>
</dbReference>
<feature type="region of interest" description="Disordered" evidence="12">
    <location>
        <begin position="627"/>
        <end position="725"/>
    </location>
</feature>
<feature type="domain" description="Thymidylate kinase-like" evidence="14">
    <location>
        <begin position="424"/>
        <end position="611"/>
    </location>
</feature>
<dbReference type="GO" id="GO:0005829">
    <property type="term" value="C:cytosol"/>
    <property type="evidence" value="ECO:0007669"/>
    <property type="project" value="TreeGrafter"/>
</dbReference>
<feature type="transmembrane region" description="Helical" evidence="13">
    <location>
        <begin position="229"/>
        <end position="251"/>
    </location>
</feature>
<dbReference type="HAMAP" id="MF_00165">
    <property type="entry name" value="Thymidylate_kinase"/>
    <property type="match status" value="1"/>
</dbReference>
<dbReference type="NCBIfam" id="TIGR00041">
    <property type="entry name" value="DTMP_kinase"/>
    <property type="match status" value="1"/>
</dbReference>
<evidence type="ECO:0000256" key="9">
    <source>
        <dbReference type="ARBA" id="ARBA00048743"/>
    </source>
</evidence>
<keyword evidence="5 11" id="KW-0545">Nucleotide biosynthesis</keyword>
<feature type="transmembrane region" description="Helical" evidence="13">
    <location>
        <begin position="137"/>
        <end position="159"/>
    </location>
</feature>
<feature type="binding site" evidence="11">
    <location>
        <begin position="426"/>
        <end position="433"/>
    </location>
    <ligand>
        <name>ATP</name>
        <dbReference type="ChEBI" id="CHEBI:30616"/>
    </ligand>
</feature>